<reference evidence="2" key="1">
    <citation type="submission" date="2016-10" db="EMBL/GenBank/DDBJ databases">
        <authorList>
            <person name="Varghese N."/>
            <person name="Submissions S."/>
        </authorList>
    </citation>
    <scope>NUCLEOTIDE SEQUENCE [LARGE SCALE GENOMIC DNA]</scope>
    <source>
        <strain evidence="2">CGMCC 4.2126</strain>
    </source>
</reference>
<gene>
    <name evidence="1" type="ORF">SAMN05216275_116154</name>
</gene>
<dbReference type="EMBL" id="FOQY01000016">
    <property type="protein sequence ID" value="SFK07051.1"/>
    <property type="molecule type" value="Genomic_DNA"/>
</dbReference>
<name>A0A1I3WKR2_9ACTN</name>
<sequence>MSKTYQTKCRRVRQAKDGPMALRWCAAGVAEAAKQFRRVNGFLHLPKLRGALERHVAPQSADSECYNENVA</sequence>
<evidence type="ECO:0000313" key="1">
    <source>
        <dbReference type="EMBL" id="SFK07051.1"/>
    </source>
</evidence>
<keyword evidence="2" id="KW-1185">Reference proteome</keyword>
<accession>A0A1I3WKR2</accession>
<protein>
    <submittedName>
        <fullName evidence="1">Uncharacterized protein</fullName>
    </submittedName>
</protein>
<dbReference type="AlphaFoldDB" id="A0A1I3WKR2"/>
<organism evidence="1 2">
    <name type="scientific">Streptosporangium canum</name>
    <dbReference type="NCBI Taxonomy" id="324952"/>
    <lineage>
        <taxon>Bacteria</taxon>
        <taxon>Bacillati</taxon>
        <taxon>Actinomycetota</taxon>
        <taxon>Actinomycetes</taxon>
        <taxon>Streptosporangiales</taxon>
        <taxon>Streptosporangiaceae</taxon>
        <taxon>Streptosporangium</taxon>
    </lineage>
</organism>
<evidence type="ECO:0000313" key="2">
    <source>
        <dbReference type="Proteomes" id="UP000199111"/>
    </source>
</evidence>
<proteinExistence type="predicted"/>
<dbReference type="Proteomes" id="UP000199111">
    <property type="component" value="Unassembled WGS sequence"/>
</dbReference>